<feature type="transmembrane region" description="Helical" evidence="1">
    <location>
        <begin position="207"/>
        <end position="229"/>
    </location>
</feature>
<sequence>MSKEYKERFLKIMVITILIVIFSGSIYIVNQGNPDNNSTDGTSSVRYVNASVTSIIEDNAERDAATQNVWRGEQTIEISITEGEHKGETAVITNYLSALHNVYLKKGTQIIVRVDTYDGQYSFSVYNYNRSTVLYGFIGLFALTICIIGGKKGIKSLLSLVFAMICVIGLLLPLIAKGYPVLPVTIFIVAITTVAGFILIDGLNTKTISAIVGTITGVIISGVLSYIVGELVAINGFNMEEAESLLQITSDSNLEIKYLFVAGILISSLGAVMDVAMSIASAMHELCVVNPRLRPKELFRSGMNIGKDAMGTMSNTLILAFTGSSLNLMLMIFSYGIPFQQLINTDMIGIEIIRGIAGSIGIILTVPVVALVSTRIELRKIKK</sequence>
<protein>
    <submittedName>
        <fullName evidence="2">Putative membrane protein</fullName>
    </submittedName>
</protein>
<keyword evidence="1" id="KW-0472">Membrane</keyword>
<dbReference type="PANTHER" id="PTHR41771">
    <property type="entry name" value="MEMBRANE PROTEIN-RELATED"/>
    <property type="match status" value="1"/>
</dbReference>
<comment type="caution">
    <text evidence="2">The sequence shown here is derived from an EMBL/GenBank/DDBJ whole genome shotgun (WGS) entry which is preliminary data.</text>
</comment>
<reference evidence="2 3" key="1">
    <citation type="submission" date="2018-11" db="EMBL/GenBank/DDBJ databases">
        <title>Genomic Encyclopedia of Type Strains, Phase IV (KMG-IV): sequencing the most valuable type-strain genomes for metagenomic binning, comparative biology and taxonomic classification.</title>
        <authorList>
            <person name="Goeker M."/>
        </authorList>
    </citation>
    <scope>NUCLEOTIDE SEQUENCE [LARGE SCALE GENOMIC DNA]</scope>
    <source>
        <strain evidence="2 3">DSM 26537</strain>
    </source>
</reference>
<evidence type="ECO:0000313" key="3">
    <source>
        <dbReference type="Proteomes" id="UP000273083"/>
    </source>
</evidence>
<feature type="transmembrane region" description="Helical" evidence="1">
    <location>
        <begin position="181"/>
        <end position="200"/>
    </location>
</feature>
<dbReference type="EMBL" id="RJVG01000001">
    <property type="protein sequence ID" value="ROR31870.1"/>
    <property type="molecule type" value="Genomic_DNA"/>
</dbReference>
<name>A0A3N1XZ53_9FIRM</name>
<keyword evidence="1" id="KW-0812">Transmembrane</keyword>
<dbReference type="AlphaFoldDB" id="A0A3N1XZ53"/>
<dbReference type="InterPro" id="IPR012507">
    <property type="entry name" value="YibE_F"/>
</dbReference>
<dbReference type="Proteomes" id="UP000273083">
    <property type="component" value="Unassembled WGS sequence"/>
</dbReference>
<dbReference type="OrthoDB" id="5753718at2"/>
<proteinExistence type="predicted"/>
<feature type="transmembrane region" description="Helical" evidence="1">
    <location>
        <begin position="256"/>
        <end position="276"/>
    </location>
</feature>
<feature type="transmembrane region" description="Helical" evidence="1">
    <location>
        <begin position="157"/>
        <end position="175"/>
    </location>
</feature>
<accession>A0A3N1XZ53</accession>
<gene>
    <name evidence="2" type="ORF">EDD66_101490</name>
</gene>
<organism evidence="2 3">
    <name type="scientific">Mobilisporobacter senegalensis</name>
    <dbReference type="NCBI Taxonomy" id="1329262"/>
    <lineage>
        <taxon>Bacteria</taxon>
        <taxon>Bacillati</taxon>
        <taxon>Bacillota</taxon>
        <taxon>Clostridia</taxon>
        <taxon>Lachnospirales</taxon>
        <taxon>Lachnospiraceae</taxon>
        <taxon>Mobilisporobacter</taxon>
    </lineage>
</organism>
<keyword evidence="3" id="KW-1185">Reference proteome</keyword>
<evidence type="ECO:0000313" key="2">
    <source>
        <dbReference type="EMBL" id="ROR31870.1"/>
    </source>
</evidence>
<feature type="transmembrane region" description="Helical" evidence="1">
    <location>
        <begin position="317"/>
        <end position="337"/>
    </location>
</feature>
<dbReference type="PANTHER" id="PTHR41771:SF1">
    <property type="entry name" value="MEMBRANE PROTEIN"/>
    <property type="match status" value="1"/>
</dbReference>
<dbReference type="Pfam" id="PF07907">
    <property type="entry name" value="YibE_F"/>
    <property type="match status" value="1"/>
</dbReference>
<dbReference type="RefSeq" id="WP_123607956.1">
    <property type="nucleotide sequence ID" value="NZ_RJVG01000001.1"/>
</dbReference>
<evidence type="ECO:0000256" key="1">
    <source>
        <dbReference type="SAM" id="Phobius"/>
    </source>
</evidence>
<feature type="transmembrane region" description="Helical" evidence="1">
    <location>
        <begin position="352"/>
        <end position="373"/>
    </location>
</feature>
<feature type="transmembrane region" description="Helical" evidence="1">
    <location>
        <begin position="12"/>
        <end position="29"/>
    </location>
</feature>
<keyword evidence="1" id="KW-1133">Transmembrane helix</keyword>
<feature type="transmembrane region" description="Helical" evidence="1">
    <location>
        <begin position="132"/>
        <end position="150"/>
    </location>
</feature>